<organism evidence="1">
    <name type="scientific">freshwater metagenome</name>
    <dbReference type="NCBI Taxonomy" id="449393"/>
    <lineage>
        <taxon>unclassified sequences</taxon>
        <taxon>metagenomes</taxon>
        <taxon>ecological metagenomes</taxon>
    </lineage>
</organism>
<dbReference type="EMBL" id="CAEZVF010000150">
    <property type="protein sequence ID" value="CAB4625915.1"/>
    <property type="molecule type" value="Genomic_DNA"/>
</dbReference>
<accession>A0A6J6IN73</accession>
<dbReference type="AlphaFoldDB" id="A0A6J6IN73"/>
<reference evidence="1" key="1">
    <citation type="submission" date="2020-05" db="EMBL/GenBank/DDBJ databases">
        <authorList>
            <person name="Chiriac C."/>
            <person name="Salcher M."/>
            <person name="Ghai R."/>
            <person name="Kavagutti S V."/>
        </authorList>
    </citation>
    <scope>NUCLEOTIDE SEQUENCE</scope>
</reference>
<proteinExistence type="predicted"/>
<protein>
    <submittedName>
        <fullName evidence="1">Unannotated protein</fullName>
    </submittedName>
</protein>
<sequence>MSVPSAEELTALAQQIGMSRGDLEAFVEAWSRAGKREPLTEFLGITDSGDDSANTSHTA</sequence>
<evidence type="ECO:0000313" key="1">
    <source>
        <dbReference type="EMBL" id="CAB4625915.1"/>
    </source>
</evidence>
<name>A0A6J6IN73_9ZZZZ</name>
<gene>
    <name evidence="1" type="ORF">UFOPK1939_00926</name>
</gene>